<dbReference type="PROSITE" id="PS01053">
    <property type="entry name" value="ARGINASE_1"/>
    <property type="match status" value="1"/>
</dbReference>
<reference evidence="4" key="1">
    <citation type="submission" date="2018-05" db="EMBL/GenBank/DDBJ databases">
        <authorList>
            <person name="Lanie J.A."/>
            <person name="Ng W.-L."/>
            <person name="Kazmierczak K.M."/>
            <person name="Andrzejewski T.M."/>
            <person name="Davidsen T.M."/>
            <person name="Wayne K.J."/>
            <person name="Tettelin H."/>
            <person name="Glass J.I."/>
            <person name="Rusch D."/>
            <person name="Podicherti R."/>
            <person name="Tsui H.-C.T."/>
            <person name="Winkler M.E."/>
        </authorList>
    </citation>
    <scope>NUCLEOTIDE SEQUENCE</scope>
</reference>
<name>A0A382B8A8_9ZZZZ</name>
<dbReference type="CDD" id="cd11592">
    <property type="entry name" value="Agmatinase_PAH"/>
    <property type="match status" value="1"/>
</dbReference>
<sequence length="274" mass="30553">MKKENKYKPLDAMKYPRFEGIRTFMRLPHEANLKDIDFTIVGVPFDTGGTFRVGARFGPSGIRDNSLLLRPYNPAQEIEIFKYCSGSDYGDLPIIPGYLPESHKLIQEGAEKIFSQNTIPIFMGGDHSISLPLLRAVKKKYGPVALIHFDAHSDLWHGYFDNKDTHGTPFRRALEEELIDTSRSSQIGLRGPLYDLEDYQMSTEEGLLAIPGPELHKIGNQKAIEMIKKRVGNGPAYLTFDIDFIDPAFAPGTGTPEAGGFTGYDGIEIVRGLT</sequence>
<dbReference type="SUPFAM" id="SSF52768">
    <property type="entry name" value="Arginase/deacetylase"/>
    <property type="match status" value="1"/>
</dbReference>
<protein>
    <recommendedName>
        <fullName evidence="5">Agmatinase</fullName>
    </recommendedName>
</protein>
<keyword evidence="3" id="KW-0378">Hydrolase</keyword>
<dbReference type="Gene3D" id="3.40.800.10">
    <property type="entry name" value="Ureohydrolase domain"/>
    <property type="match status" value="1"/>
</dbReference>
<evidence type="ECO:0000313" key="4">
    <source>
        <dbReference type="EMBL" id="SVB09467.1"/>
    </source>
</evidence>
<evidence type="ECO:0000256" key="2">
    <source>
        <dbReference type="ARBA" id="ARBA00022723"/>
    </source>
</evidence>
<dbReference type="PRINTS" id="PR00116">
    <property type="entry name" value="ARGINASE"/>
</dbReference>
<gene>
    <name evidence="4" type="ORF">METZ01_LOCUS162321</name>
</gene>
<organism evidence="4">
    <name type="scientific">marine metagenome</name>
    <dbReference type="NCBI Taxonomy" id="408172"/>
    <lineage>
        <taxon>unclassified sequences</taxon>
        <taxon>metagenomes</taxon>
        <taxon>ecological metagenomes</taxon>
    </lineage>
</organism>
<accession>A0A382B8A8</accession>
<evidence type="ECO:0008006" key="5">
    <source>
        <dbReference type="Google" id="ProtNLM"/>
    </source>
</evidence>
<dbReference type="EMBL" id="UINC01028456">
    <property type="protein sequence ID" value="SVB09467.1"/>
    <property type="molecule type" value="Genomic_DNA"/>
</dbReference>
<proteinExistence type="inferred from homology"/>
<feature type="non-terminal residue" evidence="4">
    <location>
        <position position="274"/>
    </location>
</feature>
<evidence type="ECO:0000256" key="3">
    <source>
        <dbReference type="ARBA" id="ARBA00022801"/>
    </source>
</evidence>
<dbReference type="Pfam" id="PF00491">
    <property type="entry name" value="Arginase"/>
    <property type="match status" value="1"/>
</dbReference>
<dbReference type="PANTHER" id="PTHR11358:SF26">
    <property type="entry name" value="GUANIDINO ACID HYDROLASE, MITOCHONDRIAL"/>
    <property type="match status" value="1"/>
</dbReference>
<dbReference type="GO" id="GO:0008783">
    <property type="term" value="F:agmatinase activity"/>
    <property type="evidence" value="ECO:0007669"/>
    <property type="project" value="TreeGrafter"/>
</dbReference>
<dbReference type="PIRSF" id="PIRSF036979">
    <property type="entry name" value="Arginase"/>
    <property type="match status" value="1"/>
</dbReference>
<dbReference type="GO" id="GO:0033389">
    <property type="term" value="P:putrescine biosynthetic process from arginine, via agmatine"/>
    <property type="evidence" value="ECO:0007669"/>
    <property type="project" value="TreeGrafter"/>
</dbReference>
<dbReference type="PANTHER" id="PTHR11358">
    <property type="entry name" value="ARGINASE/AGMATINASE"/>
    <property type="match status" value="1"/>
</dbReference>
<dbReference type="InterPro" id="IPR023696">
    <property type="entry name" value="Ureohydrolase_dom_sf"/>
</dbReference>
<dbReference type="AlphaFoldDB" id="A0A382B8A8"/>
<keyword evidence="2" id="KW-0479">Metal-binding</keyword>
<evidence type="ECO:0000256" key="1">
    <source>
        <dbReference type="ARBA" id="ARBA00009227"/>
    </source>
</evidence>
<dbReference type="InterPro" id="IPR006035">
    <property type="entry name" value="Ureohydrolase"/>
</dbReference>
<dbReference type="InterPro" id="IPR020855">
    <property type="entry name" value="Ureohydrolase_Mn_BS"/>
</dbReference>
<dbReference type="GO" id="GO:0046872">
    <property type="term" value="F:metal ion binding"/>
    <property type="evidence" value="ECO:0007669"/>
    <property type="project" value="UniProtKB-KW"/>
</dbReference>
<dbReference type="PROSITE" id="PS51409">
    <property type="entry name" value="ARGINASE_2"/>
    <property type="match status" value="1"/>
</dbReference>
<comment type="similarity">
    <text evidence="1">Belongs to the arginase family. Agmatinase subfamily.</text>
</comment>